<evidence type="ECO:0000313" key="2">
    <source>
        <dbReference type="EMBL" id="EGJ51701.1"/>
    </source>
</evidence>
<keyword evidence="3" id="KW-1185">Reference proteome</keyword>
<protein>
    <recommendedName>
        <fullName evidence="4">Cell division protein FtsL</fullName>
    </recommendedName>
</protein>
<dbReference type="Proteomes" id="UP000007844">
    <property type="component" value="Chromosome"/>
</dbReference>
<dbReference type="HOGENOM" id="CLU_173954_0_0_7"/>
<reference evidence="2 3" key="1">
    <citation type="journal article" date="2011" name="J. Bacteriol.">
        <title>Genome sequence of the mercury-methylating and pleomorphic Desulfovibrio africanus Strain Walvis Bay.</title>
        <authorList>
            <person name="Brown S.D."/>
            <person name="Wall J.D."/>
            <person name="Kucken A.M."/>
            <person name="Gilmour C.C."/>
            <person name="Podar M."/>
            <person name="Brandt C.C."/>
            <person name="Teshima H."/>
            <person name="Detter J.C."/>
            <person name="Han C.S."/>
            <person name="Land M.L."/>
            <person name="Lucas S."/>
            <person name="Han J."/>
            <person name="Pennacchio L."/>
            <person name="Nolan M."/>
            <person name="Pitluck S."/>
            <person name="Woyke T."/>
            <person name="Goodwin L."/>
            <person name="Palumbo A.V."/>
            <person name="Elias D.A."/>
        </authorList>
    </citation>
    <scope>NUCLEOTIDE SEQUENCE [LARGE SCALE GENOMIC DNA]</scope>
    <source>
        <strain evidence="2 3">Walvis Bay</strain>
    </source>
</reference>
<dbReference type="RefSeq" id="WP_014261319.1">
    <property type="nucleotide sequence ID" value="NC_016629.1"/>
</dbReference>
<evidence type="ECO:0008006" key="4">
    <source>
        <dbReference type="Google" id="ProtNLM"/>
    </source>
</evidence>
<accession>F3YWX7</accession>
<dbReference type="AlphaFoldDB" id="F3YWX7"/>
<dbReference type="eggNOG" id="ENOG5033KYK">
    <property type="taxonomic scope" value="Bacteria"/>
</dbReference>
<name>F3YWX7_DESAF</name>
<keyword evidence="1" id="KW-0472">Membrane</keyword>
<keyword evidence="1" id="KW-1133">Transmembrane helix</keyword>
<dbReference type="KEGG" id="daf:Desaf_3415"/>
<dbReference type="STRING" id="690850.Desaf_3415"/>
<keyword evidence="1" id="KW-0812">Transmembrane</keyword>
<feature type="transmembrane region" description="Helical" evidence="1">
    <location>
        <begin position="6"/>
        <end position="26"/>
    </location>
</feature>
<proteinExistence type="predicted"/>
<dbReference type="EMBL" id="CP003221">
    <property type="protein sequence ID" value="EGJ51701.1"/>
    <property type="molecule type" value="Genomic_DNA"/>
</dbReference>
<gene>
    <name evidence="2" type="ORF">Desaf_3415</name>
</gene>
<sequence length="95" mass="10924">MKSGHLLTANLALAMFLGLGLVWVNIERVELAYDLRRLELESRELRSLVDKLEMERNNLGAPYNLRRKAPEFGLRPARTGQIRRVEAARPEPEVQ</sequence>
<evidence type="ECO:0000256" key="1">
    <source>
        <dbReference type="SAM" id="Phobius"/>
    </source>
</evidence>
<organism evidence="2 3">
    <name type="scientific">Desulfocurvibacter africanus subsp. africanus str. Walvis Bay</name>
    <dbReference type="NCBI Taxonomy" id="690850"/>
    <lineage>
        <taxon>Bacteria</taxon>
        <taxon>Pseudomonadati</taxon>
        <taxon>Thermodesulfobacteriota</taxon>
        <taxon>Desulfovibrionia</taxon>
        <taxon>Desulfovibrionales</taxon>
        <taxon>Desulfovibrionaceae</taxon>
        <taxon>Desulfocurvibacter</taxon>
    </lineage>
</organism>
<evidence type="ECO:0000313" key="3">
    <source>
        <dbReference type="Proteomes" id="UP000007844"/>
    </source>
</evidence>